<dbReference type="OrthoDB" id="5407894at2759"/>
<accession>A0A8E2JE58</accession>
<dbReference type="Proteomes" id="UP000250266">
    <property type="component" value="Unassembled WGS sequence"/>
</dbReference>
<evidence type="ECO:0000313" key="3">
    <source>
        <dbReference type="Proteomes" id="UP000250266"/>
    </source>
</evidence>
<sequence length="616" mass="66915">MENTEAFNFPSDMFFNTSAALDYSRATERQNPSQPSHLGFSFPAADEDQLDACYEHAGAARSNLCDPLIEAALPAIIPRPGGPMVELPYPEPDVQPEFNFVNLPGNGLFGASASLPSPPIPKAGRALRLPSFDLLGIGAPHPDRIVSNCENPFTSLGAGPLSKPEDPLHALSPALSRPRHLGGVGDPPTFGVDDAELEPGQVRTFIPTITPPAEPGTITWGNFANVKTAAMDSSPKSDPAALSTPHDDLTPTAPSAHPTSQEVPSLGQTSSAKPWIDMAKNIIIGHIASSKEDCVKVLSHALPCPSRVGHVFPVIIDAIHGQTPDRHTSWVNVFHAVPGRFNLADLPTSPPTTPGPAIGGDDYFTTKVFDSAVAVSDYQGDSKLLPSSPRPVVAPLTVNVSIVERYIPPINTYEFAELFSTAGRSLLLDRLIELSPNNGVLLFAYPTRTGGRTFMNEYLGPILDPLLRSMAVVHNLSADLGNSLGHMTAVEHLLEYRLLKSRMEKFCHHLSTNSSTLEKFQKGKVKFELIYSSKEEVMLDRQVWATDWWIKQEKPRVRTAVTKCFRISHKLPADSEVMPTNLIQEILDGVASRQYVYDAPKKGVEIGVFIIRKSQS</sequence>
<organism evidence="2 3">
    <name type="scientific">Lepidopterella palustris CBS 459.81</name>
    <dbReference type="NCBI Taxonomy" id="1314670"/>
    <lineage>
        <taxon>Eukaryota</taxon>
        <taxon>Fungi</taxon>
        <taxon>Dikarya</taxon>
        <taxon>Ascomycota</taxon>
        <taxon>Pezizomycotina</taxon>
        <taxon>Dothideomycetes</taxon>
        <taxon>Pleosporomycetidae</taxon>
        <taxon>Mytilinidiales</taxon>
        <taxon>Argynnaceae</taxon>
        <taxon>Lepidopterella</taxon>
    </lineage>
</organism>
<protein>
    <submittedName>
        <fullName evidence="2">Uncharacterized protein</fullName>
    </submittedName>
</protein>
<gene>
    <name evidence="2" type="ORF">K432DRAFT_330829</name>
</gene>
<reference evidence="2 3" key="1">
    <citation type="journal article" date="2016" name="Nat. Commun.">
        <title>Ectomycorrhizal ecology is imprinted in the genome of the dominant symbiotic fungus Cenococcum geophilum.</title>
        <authorList>
            <consortium name="DOE Joint Genome Institute"/>
            <person name="Peter M."/>
            <person name="Kohler A."/>
            <person name="Ohm R.A."/>
            <person name="Kuo A."/>
            <person name="Krutzmann J."/>
            <person name="Morin E."/>
            <person name="Arend M."/>
            <person name="Barry K.W."/>
            <person name="Binder M."/>
            <person name="Choi C."/>
            <person name="Clum A."/>
            <person name="Copeland A."/>
            <person name="Grisel N."/>
            <person name="Haridas S."/>
            <person name="Kipfer T."/>
            <person name="LaButti K."/>
            <person name="Lindquist E."/>
            <person name="Lipzen A."/>
            <person name="Maire R."/>
            <person name="Meier B."/>
            <person name="Mihaltcheva S."/>
            <person name="Molinier V."/>
            <person name="Murat C."/>
            <person name="Poggeler S."/>
            <person name="Quandt C.A."/>
            <person name="Sperisen C."/>
            <person name="Tritt A."/>
            <person name="Tisserant E."/>
            <person name="Crous P.W."/>
            <person name="Henrissat B."/>
            <person name="Nehls U."/>
            <person name="Egli S."/>
            <person name="Spatafora J.W."/>
            <person name="Grigoriev I.V."/>
            <person name="Martin F.M."/>
        </authorList>
    </citation>
    <scope>NUCLEOTIDE SEQUENCE [LARGE SCALE GENOMIC DNA]</scope>
    <source>
        <strain evidence="2 3">CBS 459.81</strain>
    </source>
</reference>
<evidence type="ECO:0000256" key="1">
    <source>
        <dbReference type="SAM" id="MobiDB-lite"/>
    </source>
</evidence>
<feature type="compositionally biased region" description="Polar residues" evidence="1">
    <location>
        <begin position="257"/>
        <end position="271"/>
    </location>
</feature>
<proteinExistence type="predicted"/>
<dbReference type="EMBL" id="KV745022">
    <property type="protein sequence ID" value="OCK79128.1"/>
    <property type="molecule type" value="Genomic_DNA"/>
</dbReference>
<dbReference type="AlphaFoldDB" id="A0A8E2JE58"/>
<evidence type="ECO:0000313" key="2">
    <source>
        <dbReference type="EMBL" id="OCK79128.1"/>
    </source>
</evidence>
<keyword evidence="3" id="KW-1185">Reference proteome</keyword>
<name>A0A8E2JE58_9PEZI</name>
<feature type="region of interest" description="Disordered" evidence="1">
    <location>
        <begin position="230"/>
        <end position="271"/>
    </location>
</feature>